<accession>A0ABY3BBJ3</accession>
<sequence length="120" mass="13738">MVPFYTNITTTPASFQTGPKFDLNKIFWLNKLTAQLGDINFRVYGELEADFEQKSLAQCHKIQHETDKEAKKYSGDELQDKLNEANQKMADTVYDNTVELLGNMVNEGHGLMTLKYDLLD</sequence>
<keyword evidence="1" id="KW-0645">Protease</keyword>
<dbReference type="Proteomes" id="UP000316012">
    <property type="component" value="Unassembled WGS sequence"/>
</dbReference>
<keyword evidence="3" id="KW-1185">Reference proteome</keyword>
<dbReference type="EMBL" id="SRMD01000096">
    <property type="protein sequence ID" value="TQW14503.1"/>
    <property type="molecule type" value="Genomic_DNA"/>
</dbReference>
<evidence type="ECO:0000256" key="1">
    <source>
        <dbReference type="RuleBase" id="RU364089"/>
    </source>
</evidence>
<evidence type="ECO:0000313" key="3">
    <source>
        <dbReference type="Proteomes" id="UP000316012"/>
    </source>
</evidence>
<keyword evidence="1 2" id="KW-0378">Hydrolase</keyword>
<comment type="catalytic activity">
    <reaction evidence="1">
        <text>an L-aminoacyl-L-amino acid + H2O = 2 an L-alpha-amino acid</text>
        <dbReference type="Rhea" id="RHEA:48940"/>
        <dbReference type="ChEBI" id="CHEBI:15377"/>
        <dbReference type="ChEBI" id="CHEBI:59869"/>
        <dbReference type="ChEBI" id="CHEBI:77460"/>
    </reaction>
</comment>
<protein>
    <recommendedName>
        <fullName evidence="1">Dipeptidase</fullName>
        <ecNumber evidence="1">3.4.-.-</ecNumber>
    </recommendedName>
</protein>
<gene>
    <name evidence="2" type="primary">pepDA_4</name>
    <name evidence="2" type="ORF">FIPPAONL_01735</name>
</gene>
<dbReference type="InterPro" id="IPR005322">
    <property type="entry name" value="Peptidase_C69"/>
</dbReference>
<reference evidence="2 3" key="1">
    <citation type="submission" date="2019-04" db="EMBL/GenBank/DDBJ databases">
        <title>Lactobacillus gasseri 7171 assembly.</title>
        <authorList>
            <person name="Joris B.R."/>
            <person name="Giguere D."/>
        </authorList>
    </citation>
    <scope>NUCLEOTIDE SEQUENCE [LARGE SCALE GENOMIC DNA]</scope>
    <source>
        <strain evidence="2 3">7171</strain>
    </source>
</reference>
<dbReference type="GO" id="GO:0016787">
    <property type="term" value="F:hydrolase activity"/>
    <property type="evidence" value="ECO:0007669"/>
    <property type="project" value="UniProtKB-KW"/>
</dbReference>
<organism evidence="2 3">
    <name type="scientific">Lactobacillus gasseri</name>
    <dbReference type="NCBI Taxonomy" id="1596"/>
    <lineage>
        <taxon>Bacteria</taxon>
        <taxon>Bacillati</taxon>
        <taxon>Bacillota</taxon>
        <taxon>Bacilli</taxon>
        <taxon>Lactobacillales</taxon>
        <taxon>Lactobacillaceae</taxon>
        <taxon>Lactobacillus</taxon>
    </lineage>
</organism>
<keyword evidence="1" id="KW-0224">Dipeptidase</keyword>
<dbReference type="Pfam" id="PF03577">
    <property type="entry name" value="Peptidase_C69"/>
    <property type="match status" value="1"/>
</dbReference>
<dbReference type="EC" id="3.4.-.-" evidence="1"/>
<name>A0ABY3BBJ3_LACGS</name>
<evidence type="ECO:0000313" key="2">
    <source>
        <dbReference type="EMBL" id="TQW14503.1"/>
    </source>
</evidence>
<comment type="caution">
    <text evidence="2">The sequence shown here is derived from an EMBL/GenBank/DDBJ whole genome shotgun (WGS) entry which is preliminary data.</text>
</comment>
<proteinExistence type="inferred from homology"/>
<comment type="similarity">
    <text evidence="1">Belongs to the peptidase C69 family.</text>
</comment>